<feature type="transmembrane region" description="Helical" evidence="1">
    <location>
        <begin position="12"/>
        <end position="30"/>
    </location>
</feature>
<dbReference type="Proteomes" id="UP000193010">
    <property type="component" value="Unassembled WGS sequence"/>
</dbReference>
<gene>
    <name evidence="2" type="ORF">AWC05_02150</name>
</gene>
<evidence type="ECO:0000256" key="1">
    <source>
        <dbReference type="SAM" id="Phobius"/>
    </source>
</evidence>
<dbReference type="AlphaFoldDB" id="A0A1X1TY53"/>
<comment type="caution">
    <text evidence="2">The sequence shown here is derived from an EMBL/GenBank/DDBJ whole genome shotgun (WGS) entry which is preliminary data.</text>
</comment>
<organism evidence="2 3">
    <name type="scientific">Mycobacterium florentinum</name>
    <dbReference type="NCBI Taxonomy" id="292462"/>
    <lineage>
        <taxon>Bacteria</taxon>
        <taxon>Bacillati</taxon>
        <taxon>Actinomycetota</taxon>
        <taxon>Actinomycetes</taxon>
        <taxon>Mycobacteriales</taxon>
        <taxon>Mycobacteriaceae</taxon>
        <taxon>Mycobacterium</taxon>
        <taxon>Mycobacterium simiae complex</taxon>
    </lineage>
</organism>
<sequence>MAQEPNRTSSSILALVAAARVGVGAAMLLAPDRFFKPDSGTETLLMQTIGIRDLVIGSGACAALLRGGDGEFRRWAAMGLVSDSADLLLGLRGRPLVGTKSALIATLAPVPFVGAGVRGFVRGFGKGRQP</sequence>
<reference evidence="2 3" key="1">
    <citation type="submission" date="2016-01" db="EMBL/GenBank/DDBJ databases">
        <title>The new phylogeny of the genus Mycobacterium.</title>
        <authorList>
            <person name="Tarcisio F."/>
            <person name="Conor M."/>
            <person name="Antonella G."/>
            <person name="Elisabetta G."/>
            <person name="Giulia F.S."/>
            <person name="Sara T."/>
            <person name="Anna F."/>
            <person name="Clotilde B."/>
            <person name="Roberto B."/>
            <person name="Veronica D.S."/>
            <person name="Fabio R."/>
            <person name="Monica P."/>
            <person name="Olivier J."/>
            <person name="Enrico T."/>
            <person name="Nicola S."/>
        </authorList>
    </citation>
    <scope>NUCLEOTIDE SEQUENCE [LARGE SCALE GENOMIC DNA]</scope>
    <source>
        <strain evidence="2 3">DSM 44852</strain>
    </source>
</reference>
<name>A0A1X1TY53_MYCFL</name>
<evidence type="ECO:0000313" key="3">
    <source>
        <dbReference type="Proteomes" id="UP000193010"/>
    </source>
</evidence>
<evidence type="ECO:0000313" key="2">
    <source>
        <dbReference type="EMBL" id="ORV49505.1"/>
    </source>
</evidence>
<keyword evidence="1" id="KW-0472">Membrane</keyword>
<dbReference type="RefSeq" id="WP_085224917.1">
    <property type="nucleotide sequence ID" value="NZ_AP022576.1"/>
</dbReference>
<protein>
    <submittedName>
        <fullName evidence="2">Uncharacterized protein</fullName>
    </submittedName>
</protein>
<dbReference type="OrthoDB" id="4484935at2"/>
<keyword evidence="1" id="KW-0812">Transmembrane</keyword>
<proteinExistence type="predicted"/>
<keyword evidence="1" id="KW-1133">Transmembrane helix</keyword>
<accession>A0A1X1TY53</accession>
<feature type="transmembrane region" description="Helical" evidence="1">
    <location>
        <begin position="102"/>
        <end position="121"/>
    </location>
</feature>
<keyword evidence="3" id="KW-1185">Reference proteome</keyword>
<dbReference type="EMBL" id="LQOV01000031">
    <property type="protein sequence ID" value="ORV49505.1"/>
    <property type="molecule type" value="Genomic_DNA"/>
</dbReference>